<gene>
    <name evidence="1" type="ORF">B9M88_09845</name>
</gene>
<organism evidence="1 2">
    <name type="scientific">Staphylococcus agnetis</name>
    <dbReference type="NCBI Taxonomy" id="985762"/>
    <lineage>
        <taxon>Bacteria</taxon>
        <taxon>Bacillati</taxon>
        <taxon>Bacillota</taxon>
        <taxon>Bacilli</taxon>
        <taxon>Bacillales</taxon>
        <taxon>Staphylococcaceae</taxon>
        <taxon>Staphylococcus</taxon>
    </lineage>
</organism>
<dbReference type="Pfam" id="PF05565">
    <property type="entry name" value="Sipho_Gp157"/>
    <property type="match status" value="1"/>
</dbReference>
<dbReference type="GeneID" id="41072881"/>
<evidence type="ECO:0008006" key="3">
    <source>
        <dbReference type="Google" id="ProtNLM"/>
    </source>
</evidence>
<evidence type="ECO:0000313" key="2">
    <source>
        <dbReference type="Proteomes" id="UP000195208"/>
    </source>
</evidence>
<proteinExistence type="predicted"/>
<reference evidence="1 2" key="1">
    <citation type="submission" date="2017-04" db="EMBL/GenBank/DDBJ databases">
        <title>Staphylococcus agnetis, a potential pathogen in the broiler production.</title>
        <authorList>
            <person name="Poulsen L."/>
        </authorList>
    </citation>
    <scope>NUCLEOTIDE SEQUENCE [LARGE SCALE GENOMIC DNA]</scope>
    <source>
        <strain evidence="1 2">723_310714_2_2_spleen</strain>
    </source>
</reference>
<keyword evidence="2" id="KW-1185">Reference proteome</keyword>
<accession>A0ABX3Z0X9</accession>
<evidence type="ECO:0000313" key="1">
    <source>
        <dbReference type="EMBL" id="OTW30559.1"/>
    </source>
</evidence>
<dbReference type="InterPro" id="IPR008840">
    <property type="entry name" value="Sipho_Gp157"/>
</dbReference>
<comment type="caution">
    <text evidence="1">The sequence shown here is derived from an EMBL/GenBank/DDBJ whole genome shotgun (WGS) entry which is preliminary data.</text>
</comment>
<dbReference type="RefSeq" id="WP_039645064.1">
    <property type="nucleotide sequence ID" value="NZ_JAPTFZ010000006.1"/>
</dbReference>
<dbReference type="EMBL" id="NEFX01000018">
    <property type="protein sequence ID" value="OTW30559.1"/>
    <property type="molecule type" value="Genomic_DNA"/>
</dbReference>
<name>A0ABX3Z0X9_9STAP</name>
<dbReference type="Proteomes" id="UP000195208">
    <property type="component" value="Unassembled WGS sequence"/>
</dbReference>
<sequence length="169" mass="19934">MSEMKLYDYSASYQNVLNMIDDDEIKYEDVKDTLDAIQDGSEEKIANTGKLIQKLKDDLEIIKIHEKRIKELKYKKQKNIDNLIDYLLIHMNLLDKKKVETPTITVSKRETKRMIITNEEKLPDKFLKVKVNKTVDKEGFKKYFKNLSEEEASKIDYAHLETNQSITIK</sequence>
<protein>
    <recommendedName>
        <fullName evidence="3">Siphovirus Gp157 family protein</fullName>
    </recommendedName>
</protein>